<evidence type="ECO:0000313" key="2">
    <source>
        <dbReference type="EMBL" id="SUZ93795.1"/>
    </source>
</evidence>
<organism evidence="2">
    <name type="scientific">marine metagenome</name>
    <dbReference type="NCBI Taxonomy" id="408172"/>
    <lineage>
        <taxon>unclassified sequences</taxon>
        <taxon>metagenomes</taxon>
        <taxon>ecological metagenomes</taxon>
    </lineage>
</organism>
<gene>
    <name evidence="2" type="ORF">METZ01_LOCUS46649</name>
</gene>
<reference evidence="2" key="1">
    <citation type="submission" date="2018-05" db="EMBL/GenBank/DDBJ databases">
        <authorList>
            <person name="Lanie J.A."/>
            <person name="Ng W.-L."/>
            <person name="Kazmierczak K.M."/>
            <person name="Andrzejewski T.M."/>
            <person name="Davidsen T.M."/>
            <person name="Wayne K.J."/>
            <person name="Tettelin H."/>
            <person name="Glass J.I."/>
            <person name="Rusch D."/>
            <person name="Podicherti R."/>
            <person name="Tsui H.-C.T."/>
            <person name="Winkler M.E."/>
        </authorList>
    </citation>
    <scope>NUCLEOTIDE SEQUENCE</scope>
</reference>
<sequence length="910" mass="100846">VKVTAEGEPMQTTFGMKLPAAPDEGLQAMYTMFKDGSLAKTMTEARTFDAKMALIEDLTTVLNSASGMAGKGGKKTFQQMLKESDAVLDDLWGWDKSGLLARQAGSPINEPILIAYSRAASSSQDELFLAIEALGNSTQSSKKDAFNEFFRTLRNFSGISTQFADVLGTAGRTLGAARWAKRNFDDILDSPELAKVMAMEEGASMDDVMRLAAVMNAAYLTQGKKGLSKAVHEFGKSGYTEAFYEGWIGLGLLSNPALHHLNLAVGMLNVGTQMGSRQFAALTSRATGHGDVHMGEAMAGVVGMTAGILTAFRAATKAMVTGQTMPAFSGMKLEHWVGTKNMTANNLGIPANSVAGLAIDGVGKAARFNNRGLLSEDELVKVFSYEVERYMLAYRKAMVSMREGGHKWSYEKFQALFKEIAENPRTHMVDGVSIHQRGLEMGKLNTFQQQLGQIGKTMQHVQSRVPLVSPMLKLWVPFVKVLSNIPKYTAQHTPLSALNITGQRSPNLILPSKAPNIMPKSRQMEEVGRMGFGSMIMVLGGVMYLNGMLTPHSDFQYKDTWKKEKQKKQVGQPSMSVRHIDDQGGKWWADIQRLQPYSEWLGWGAELVKFAENNDDEAVADRWMQLLWAGKSTFVNTTWMPNLEKALEPFSDQVEPHKFKQMMYSLQAPMTPAVLRSARKADPRGGNIPTEYRGFSLSLGDQLKGVPADMSMLAMKWKSSLTARHILGERDWRGRKVTSHDTAEAAKKGVTPFNLPPAVTTGMFSFMPVHKDKGDRLDQEVDDLNIIFDKPTDKVDTPVEGKPVKMMPWEYDYFKFLIGHMKNPVSGKTLESAMYTMMDSDGYKKAPKEQAGDYPMDRVELLKSVYNGYVQRAKNWVVQNSEIKARIQSGESSEMPFTDLPNRSSRGRVQ</sequence>
<proteinExistence type="predicted"/>
<evidence type="ECO:0008006" key="3">
    <source>
        <dbReference type="Google" id="ProtNLM"/>
    </source>
</evidence>
<feature type="non-terminal residue" evidence="2">
    <location>
        <position position="1"/>
    </location>
</feature>
<evidence type="ECO:0000256" key="1">
    <source>
        <dbReference type="SAM" id="MobiDB-lite"/>
    </source>
</evidence>
<accession>A0A381RPI8</accession>
<name>A0A381RPI8_9ZZZZ</name>
<dbReference type="AlphaFoldDB" id="A0A381RPI8"/>
<feature type="region of interest" description="Disordered" evidence="1">
    <location>
        <begin position="888"/>
        <end position="910"/>
    </location>
</feature>
<dbReference type="EMBL" id="UINC01002178">
    <property type="protein sequence ID" value="SUZ93795.1"/>
    <property type="molecule type" value="Genomic_DNA"/>
</dbReference>
<protein>
    <recommendedName>
        <fullName evidence="3">Large polyvalent protein associated domain-containing protein</fullName>
    </recommendedName>
</protein>